<evidence type="ECO:0000313" key="3">
    <source>
        <dbReference type="Proteomes" id="UP001642487"/>
    </source>
</evidence>
<proteinExistence type="predicted"/>
<organism evidence="2 3">
    <name type="scientific">Citrullus colocynthis</name>
    <name type="common">colocynth</name>
    <dbReference type="NCBI Taxonomy" id="252529"/>
    <lineage>
        <taxon>Eukaryota</taxon>
        <taxon>Viridiplantae</taxon>
        <taxon>Streptophyta</taxon>
        <taxon>Embryophyta</taxon>
        <taxon>Tracheophyta</taxon>
        <taxon>Spermatophyta</taxon>
        <taxon>Magnoliopsida</taxon>
        <taxon>eudicotyledons</taxon>
        <taxon>Gunneridae</taxon>
        <taxon>Pentapetalae</taxon>
        <taxon>rosids</taxon>
        <taxon>fabids</taxon>
        <taxon>Cucurbitales</taxon>
        <taxon>Cucurbitaceae</taxon>
        <taxon>Benincaseae</taxon>
        <taxon>Citrullus</taxon>
    </lineage>
</organism>
<feature type="region of interest" description="Disordered" evidence="1">
    <location>
        <begin position="196"/>
        <end position="220"/>
    </location>
</feature>
<feature type="compositionally biased region" description="Low complexity" evidence="1">
    <location>
        <begin position="384"/>
        <end position="397"/>
    </location>
</feature>
<feature type="region of interest" description="Disordered" evidence="1">
    <location>
        <begin position="488"/>
        <end position="517"/>
    </location>
</feature>
<reference evidence="2 3" key="1">
    <citation type="submission" date="2024-03" db="EMBL/GenBank/DDBJ databases">
        <authorList>
            <person name="Gkanogiannis A."/>
            <person name="Becerra Lopez-Lavalle L."/>
        </authorList>
    </citation>
    <scope>NUCLEOTIDE SEQUENCE [LARGE SCALE GENOMIC DNA]</scope>
</reference>
<dbReference type="PANTHER" id="PTHR33737">
    <property type="entry name" value="OS05G0121800 PROTEIN"/>
    <property type="match status" value="1"/>
</dbReference>
<dbReference type="Proteomes" id="UP001642487">
    <property type="component" value="Chromosome 1"/>
</dbReference>
<evidence type="ECO:0000313" key="2">
    <source>
        <dbReference type="EMBL" id="CAK9308749.1"/>
    </source>
</evidence>
<dbReference type="InterPro" id="IPR045882">
    <property type="entry name" value="GPT1/2"/>
</dbReference>
<gene>
    <name evidence="2" type="ORF">CITCOLO1_LOCUS265</name>
</gene>
<feature type="compositionally biased region" description="Polar residues" evidence="1">
    <location>
        <begin position="349"/>
        <end position="365"/>
    </location>
</feature>
<feature type="region of interest" description="Disordered" evidence="1">
    <location>
        <begin position="325"/>
        <end position="461"/>
    </location>
</feature>
<sequence>MNEKLQSVAMSSENGFLKSQVSASSNIRKKVVLDGHENGDPKEQVLRDSKCNFRMSLAWDSAFFTSPGVLEPEELFTALNSRNYDNVVNILGNEEHLLLSSQSLEPDTNSEAENYNYRKSLAWDNGFFTSEGVLNPFELAIVNNGLKKSESHLVPVIEDEVWRSMESNNTFDSEGSSLTRLEMDLFEDIRASIPKPISSRFEPGRPASAQPGDSRTKMKAMPTCRKQIINKHGSKKIIREKPNTPKMQLKHMGESREHYSSSSLKSFKASEQTNCISKSSTKMASLGEKHVKLECRSGVSASAEGLGKLKKPCLIRQSFSSIHGSTQSLRSSLSTTRRPPSEITFGRKVSSQGSNILLTGSSSTPPLMKTTKASKTEVENSCQSTPTSSWYGSPSSSIDEWPLDSATQRSNRSKRSPYSSLRSSLVENENRRRHREDHKEDGNTDTSSILREVKPSSLRMPSPKLGFFDAENMLKLATIVDANRTPCTRLQSPRTRNRKNGGTPLSVSATKGSKSPTVKTYKRIAHGNQSMKAKNIVSPELDDNKENEFSFLDHQIEVLAKHVNSIGLNCNLNN</sequence>
<accession>A0ABP0XKR5</accession>
<keyword evidence="3" id="KW-1185">Reference proteome</keyword>
<name>A0ABP0XKR5_9ROSI</name>
<evidence type="ECO:0000256" key="1">
    <source>
        <dbReference type="SAM" id="MobiDB-lite"/>
    </source>
</evidence>
<feature type="compositionally biased region" description="Low complexity" evidence="1">
    <location>
        <begin position="325"/>
        <end position="338"/>
    </location>
</feature>
<dbReference type="EMBL" id="OZ021735">
    <property type="protein sequence ID" value="CAK9308749.1"/>
    <property type="molecule type" value="Genomic_DNA"/>
</dbReference>
<protein>
    <submittedName>
        <fullName evidence="2">Uncharacterized protein</fullName>
    </submittedName>
</protein>
<dbReference type="PANTHER" id="PTHR33737:SF23">
    <property type="entry name" value="DUF3741 DOMAIN-CONTAINING PROTEIN"/>
    <property type="match status" value="1"/>
</dbReference>
<feature type="compositionally biased region" description="Polar residues" evidence="1">
    <location>
        <begin position="503"/>
        <end position="517"/>
    </location>
</feature>